<dbReference type="Proteomes" id="UP000215027">
    <property type="component" value="Chromosome I"/>
</dbReference>
<evidence type="ECO:0000256" key="1">
    <source>
        <dbReference type="ARBA" id="ARBA00023587"/>
    </source>
</evidence>
<keyword evidence="2" id="KW-1282">Carboxysome</keyword>
<evidence type="ECO:0000256" key="3">
    <source>
        <dbReference type="ARBA" id="ARBA00024446"/>
    </source>
</evidence>
<reference evidence="4" key="1">
    <citation type="submission" date="2016-01" db="EMBL/GenBank/DDBJ databases">
        <authorList>
            <person name="Mcilroy J.S."/>
            <person name="Karst M S."/>
            <person name="Albertsen M."/>
        </authorList>
    </citation>
    <scope>NUCLEOTIDE SEQUENCE</scope>
    <source>
        <strain evidence="4">Cfx-K</strain>
    </source>
</reference>
<evidence type="ECO:0000313" key="4">
    <source>
        <dbReference type="EMBL" id="CUS04021.2"/>
    </source>
</evidence>
<dbReference type="GO" id="GO:0031470">
    <property type="term" value="C:carboxysome"/>
    <property type="evidence" value="ECO:0007669"/>
    <property type="project" value="UniProtKB-SubCell"/>
</dbReference>
<protein>
    <submittedName>
        <fullName evidence="4">Carbon dioxide concentrating mechanism protein CcmL</fullName>
    </submittedName>
</protein>
<dbReference type="Pfam" id="PF03319">
    <property type="entry name" value="EutN_CcmL"/>
    <property type="match status" value="1"/>
</dbReference>
<dbReference type="EMBL" id="LN890655">
    <property type="protein sequence ID" value="CUS04021.2"/>
    <property type="molecule type" value="Genomic_DNA"/>
</dbReference>
<name>A0A160T1V0_9CHLR</name>
<dbReference type="PROSITE" id="PS51932">
    <property type="entry name" value="BMV"/>
    <property type="match status" value="1"/>
</dbReference>
<proteinExistence type="predicted"/>
<dbReference type="InterPro" id="IPR036677">
    <property type="entry name" value="EutN_CcmL_sf"/>
</dbReference>
<evidence type="ECO:0000256" key="2">
    <source>
        <dbReference type="ARBA" id="ARBA00023669"/>
    </source>
</evidence>
<dbReference type="SUPFAM" id="SSF159133">
    <property type="entry name" value="EutN/CcmL-like"/>
    <property type="match status" value="1"/>
</dbReference>
<dbReference type="PANTHER" id="PTHR36539">
    <property type="entry name" value="ETHANOLAMINE UTILIZATION PROTEIN EUTN"/>
    <property type="match status" value="1"/>
</dbReference>
<organism evidence="4 5">
    <name type="scientific">Candidatus Promineifilum breve</name>
    <dbReference type="NCBI Taxonomy" id="1806508"/>
    <lineage>
        <taxon>Bacteria</taxon>
        <taxon>Bacillati</taxon>
        <taxon>Chloroflexota</taxon>
        <taxon>Ardenticatenia</taxon>
        <taxon>Candidatus Promineifilales</taxon>
        <taxon>Candidatus Promineifilaceae</taxon>
        <taxon>Candidatus Promineifilum</taxon>
    </lineage>
</organism>
<sequence>MQLAKVIGTVVATQKYDGLTGIKFLIVQPLSKTQQPAGEPVVAADATAQAAPGELVFIVGSREAAQALPETFVPVDQAVVGIVDDVDLAQGGRGAGEQG</sequence>
<dbReference type="AlphaFoldDB" id="A0A160T1V0"/>
<dbReference type="Gene3D" id="2.40.50.220">
    <property type="entry name" value="EutN/Ccml"/>
    <property type="match status" value="1"/>
</dbReference>
<dbReference type="InterPro" id="IPR004992">
    <property type="entry name" value="EutN_CcmL"/>
</dbReference>
<keyword evidence="5" id="KW-1185">Reference proteome</keyword>
<gene>
    <name evidence="4" type="primary">ccmL</name>
    <name evidence="4" type="ORF">CFX0092_A2143</name>
</gene>
<keyword evidence="3" id="KW-1283">Bacterial microcompartment</keyword>
<dbReference type="CDD" id="cd01614">
    <property type="entry name" value="EutN_CcmL"/>
    <property type="match status" value="1"/>
</dbReference>
<dbReference type="OrthoDB" id="196195at2"/>
<comment type="subcellular location">
    <subcellularLocation>
        <location evidence="1">Carboxysome</location>
    </subcellularLocation>
</comment>
<evidence type="ECO:0000313" key="5">
    <source>
        <dbReference type="Proteomes" id="UP000215027"/>
    </source>
</evidence>
<accession>A0A160T1V0</accession>
<dbReference type="RefSeq" id="WP_095043426.1">
    <property type="nucleotide sequence ID" value="NZ_LN890655.1"/>
</dbReference>
<dbReference type="KEGG" id="pbf:CFX0092_A2143"/>